<gene>
    <name evidence="1" type="ORF">J2S90_002607</name>
    <name evidence="2" type="ORF">J2S93_000031</name>
</gene>
<keyword evidence="3" id="KW-1185">Reference proteome</keyword>
<dbReference type="EMBL" id="JAUSRG010000006">
    <property type="protein sequence ID" value="MDP9905636.1"/>
    <property type="molecule type" value="Genomic_DNA"/>
</dbReference>
<dbReference type="AlphaFoldDB" id="A0AAW8D9P5"/>
<evidence type="ECO:0000313" key="2">
    <source>
        <dbReference type="EMBL" id="MDQ0178624.1"/>
    </source>
</evidence>
<sequence length="169" mass="18324">MVAKFLGSLFGNAAGARFVAEQPEASVTVEDELAVAETSLRELRRTVLGNGAELPTIVVSQVLQLLDVLRTLIGYIRSSGASTEQHVLLSAVITDYVPVPVGAYLMLPASSRNDQSAETAVLLEQLDILYSTVKNLDRQVRTGAKTELAIHGRFLKDKFNIEGLELEGR</sequence>
<protein>
    <submittedName>
        <fullName evidence="1">Uncharacterized protein</fullName>
    </submittedName>
</protein>
<organism evidence="1 4">
    <name type="scientific">Arthrobacter bambusae</name>
    <dbReference type="NCBI Taxonomy" id="1338426"/>
    <lineage>
        <taxon>Bacteria</taxon>
        <taxon>Bacillati</taxon>
        <taxon>Actinomycetota</taxon>
        <taxon>Actinomycetes</taxon>
        <taxon>Micrococcales</taxon>
        <taxon>Micrococcaceae</taxon>
        <taxon>Arthrobacter</taxon>
    </lineage>
</organism>
<evidence type="ECO:0000313" key="4">
    <source>
        <dbReference type="Proteomes" id="UP001242995"/>
    </source>
</evidence>
<dbReference type="RefSeq" id="WP_306961786.1">
    <property type="nucleotide sequence ID" value="NZ_JAUSRG010000006.1"/>
</dbReference>
<accession>A0AAW8D9P5</accession>
<comment type="caution">
    <text evidence="1">The sequence shown here is derived from an EMBL/GenBank/DDBJ whole genome shotgun (WGS) entry which is preliminary data.</text>
</comment>
<proteinExistence type="predicted"/>
<evidence type="ECO:0000313" key="1">
    <source>
        <dbReference type="EMBL" id="MDP9905636.1"/>
    </source>
</evidence>
<reference evidence="1 3" key="1">
    <citation type="submission" date="2023-07" db="EMBL/GenBank/DDBJ databases">
        <title>Sorghum-associated microbial communities from plants grown in Nebraska, USA.</title>
        <authorList>
            <person name="Schachtman D."/>
        </authorList>
    </citation>
    <scope>NUCLEOTIDE SEQUENCE</scope>
    <source>
        <strain evidence="1">DS1006</strain>
        <strain evidence="2 3">DS1016</strain>
    </source>
</reference>
<dbReference type="Proteomes" id="UP001242995">
    <property type="component" value="Unassembled WGS sequence"/>
</dbReference>
<dbReference type="EMBL" id="JAUSTF010000001">
    <property type="protein sequence ID" value="MDQ0178624.1"/>
    <property type="molecule type" value="Genomic_DNA"/>
</dbReference>
<evidence type="ECO:0000313" key="3">
    <source>
        <dbReference type="Proteomes" id="UP001230951"/>
    </source>
</evidence>
<dbReference type="Proteomes" id="UP001230951">
    <property type="component" value="Unassembled WGS sequence"/>
</dbReference>
<name>A0AAW8D9P5_9MICC</name>